<dbReference type="PANTHER" id="PTHR30100">
    <property type="entry name" value="FATTY ACID/PHOSPHOLIPID SYNTHESIS PROTEIN PLSX"/>
    <property type="match status" value="1"/>
</dbReference>
<organism evidence="11 12">
    <name type="scientific">Mogibacterium timidum</name>
    <dbReference type="NCBI Taxonomy" id="35519"/>
    <lineage>
        <taxon>Bacteria</taxon>
        <taxon>Bacillati</taxon>
        <taxon>Bacillota</taxon>
        <taxon>Clostridia</taxon>
        <taxon>Peptostreptococcales</taxon>
        <taxon>Anaerovoracaceae</taxon>
        <taxon>Mogibacterium</taxon>
    </lineage>
</organism>
<dbReference type="GO" id="GO:0005737">
    <property type="term" value="C:cytoplasm"/>
    <property type="evidence" value="ECO:0007669"/>
    <property type="project" value="UniProtKB-SubCell"/>
</dbReference>
<comment type="function">
    <text evidence="10">Catalyzes the reversible formation of acyl-phosphate (acyl-PO(4)) from acyl-[acyl-carrier-protein] (acyl-ACP). This enzyme utilizes acyl-ACP as fatty acyl donor, but not acyl-CoA.</text>
</comment>
<dbReference type="AlphaFoldDB" id="A0A7Y9B175"/>
<proteinExistence type="inferred from homology"/>
<keyword evidence="2 10" id="KW-0963">Cytoplasm</keyword>
<evidence type="ECO:0000256" key="10">
    <source>
        <dbReference type="HAMAP-Rule" id="MF_00019"/>
    </source>
</evidence>
<sequence>MNILIDGMGGDYAPQEIVKGAISAARKIEDTITIIGAQELIGTELEKRGWDGDNIAVVNATEAVTNNEAPAMAVRKKKDATVNVGMRMIKAGDGDVFISGGSTGALLAAGLLGLGRIKGIKRPAIAAFFPQIGKNETTLLLDCGANVDCKSEYLYQFGIMGSIYVENVKGIEHPDVRLLNVGTEAEKGDDLHKEAHELLANSSINFKGNVEGREIASGVCDVVVTDGFSGNVFLKSSEGLALSIMGRLKDVLLGGTISRIAALMLSKQLKEMKKEFDYSEEGGAPILGLKGPVLKIHGSSKAYAVYNAILKARDYVASDVTGQIEKALADNDELSEYKTEVTDGNAEA</sequence>
<dbReference type="GO" id="GO:0006633">
    <property type="term" value="P:fatty acid biosynthetic process"/>
    <property type="evidence" value="ECO:0007669"/>
    <property type="project" value="UniProtKB-UniRule"/>
</dbReference>
<evidence type="ECO:0000313" key="12">
    <source>
        <dbReference type="Proteomes" id="UP000526307"/>
    </source>
</evidence>
<protein>
    <recommendedName>
        <fullName evidence="8 10">Phosphate acyltransferase</fullName>
        <ecNumber evidence="8 10">2.3.1.274</ecNumber>
    </recommendedName>
    <alternativeName>
        <fullName evidence="10">Acyl-ACP phosphotransacylase</fullName>
    </alternativeName>
    <alternativeName>
        <fullName evidence="10">Acyl-[acyl-carrier-protein]--phosphate acyltransferase</fullName>
    </alternativeName>
    <alternativeName>
        <fullName evidence="10">Phosphate-acyl-ACP acyltransferase</fullName>
    </alternativeName>
</protein>
<comment type="catalytic activity">
    <reaction evidence="1 10">
        <text>a fatty acyl-[ACP] + phosphate = an acyl phosphate + holo-[ACP]</text>
        <dbReference type="Rhea" id="RHEA:42292"/>
        <dbReference type="Rhea" id="RHEA-COMP:9685"/>
        <dbReference type="Rhea" id="RHEA-COMP:14125"/>
        <dbReference type="ChEBI" id="CHEBI:43474"/>
        <dbReference type="ChEBI" id="CHEBI:59918"/>
        <dbReference type="ChEBI" id="CHEBI:64479"/>
        <dbReference type="ChEBI" id="CHEBI:138651"/>
        <dbReference type="EC" id="2.3.1.274"/>
    </reaction>
</comment>
<dbReference type="Proteomes" id="UP000526307">
    <property type="component" value="Unassembled WGS sequence"/>
</dbReference>
<dbReference type="PIRSF" id="PIRSF002465">
    <property type="entry name" value="Phsphlp_syn_PlsX"/>
    <property type="match status" value="1"/>
</dbReference>
<accession>A0A7Y9B175</accession>
<keyword evidence="12" id="KW-1185">Reference proteome</keyword>
<dbReference type="InterPro" id="IPR003664">
    <property type="entry name" value="FA_synthesis"/>
</dbReference>
<comment type="caution">
    <text evidence="11">The sequence shown here is derived from an EMBL/GenBank/DDBJ whole genome shotgun (WGS) entry which is preliminary data.</text>
</comment>
<evidence type="ECO:0000256" key="7">
    <source>
        <dbReference type="ARBA" id="ARBA00023264"/>
    </source>
</evidence>
<evidence type="ECO:0000256" key="5">
    <source>
        <dbReference type="ARBA" id="ARBA00023098"/>
    </source>
</evidence>
<keyword evidence="11" id="KW-0012">Acyltransferase</keyword>
<evidence type="ECO:0000256" key="1">
    <source>
        <dbReference type="ARBA" id="ARBA00001232"/>
    </source>
</evidence>
<name>A0A7Y9B175_9FIRM</name>
<evidence type="ECO:0000256" key="9">
    <source>
        <dbReference type="ARBA" id="ARBA00046608"/>
    </source>
</evidence>
<dbReference type="NCBIfam" id="TIGR00182">
    <property type="entry name" value="plsX"/>
    <property type="match status" value="1"/>
</dbReference>
<comment type="subcellular location">
    <subcellularLocation>
        <location evidence="10">Cytoplasm</location>
    </subcellularLocation>
    <text evidence="10">Associated with the membrane possibly through PlsY.</text>
</comment>
<evidence type="ECO:0000256" key="8">
    <source>
        <dbReference type="ARBA" id="ARBA00024069"/>
    </source>
</evidence>
<reference evidence="11 12" key="1">
    <citation type="submission" date="2020-06" db="EMBL/GenBank/DDBJ databases">
        <title>Mogibacterium timidum strain W9173 genomic sequence.</title>
        <authorList>
            <person name="Wade W.G."/>
            <person name="Johnston C.D."/>
            <person name="Chen T."/>
            <person name="Dewhirst F.E."/>
        </authorList>
    </citation>
    <scope>NUCLEOTIDE SEQUENCE [LARGE SCALE GENOMIC DNA]</scope>
    <source>
        <strain evidence="11 12">W9173</strain>
    </source>
</reference>
<dbReference type="RefSeq" id="WP_178978744.1">
    <property type="nucleotide sequence ID" value="NZ_CAJPUB010000002.1"/>
</dbReference>
<keyword evidence="4 10" id="KW-0808">Transferase</keyword>
<dbReference type="PANTHER" id="PTHR30100:SF1">
    <property type="entry name" value="PHOSPHATE ACYLTRANSFERASE"/>
    <property type="match status" value="1"/>
</dbReference>
<evidence type="ECO:0000313" key="11">
    <source>
        <dbReference type="EMBL" id="NWO23868.1"/>
    </source>
</evidence>
<keyword evidence="7 10" id="KW-1208">Phospholipid metabolism</keyword>
<keyword evidence="3 10" id="KW-0444">Lipid biosynthesis</keyword>
<dbReference type="Pfam" id="PF02504">
    <property type="entry name" value="FA_synthesis"/>
    <property type="match status" value="1"/>
</dbReference>
<comment type="similarity">
    <text evidence="10">Belongs to the PlsX family.</text>
</comment>
<comment type="subunit">
    <text evidence="9 10">Homodimer. Probably interacts with PlsY.</text>
</comment>
<evidence type="ECO:0000256" key="4">
    <source>
        <dbReference type="ARBA" id="ARBA00022679"/>
    </source>
</evidence>
<dbReference type="InterPro" id="IPR012281">
    <property type="entry name" value="Phospholipid_synth_PlsX-like"/>
</dbReference>
<keyword evidence="5 10" id="KW-0443">Lipid metabolism</keyword>
<dbReference type="GO" id="GO:0008654">
    <property type="term" value="P:phospholipid biosynthetic process"/>
    <property type="evidence" value="ECO:0007669"/>
    <property type="project" value="UniProtKB-KW"/>
</dbReference>
<dbReference type="HAMAP" id="MF_00019">
    <property type="entry name" value="PlsX"/>
    <property type="match status" value="1"/>
</dbReference>
<keyword evidence="6 10" id="KW-0594">Phospholipid biosynthesis</keyword>
<dbReference type="Gene3D" id="3.40.718.10">
    <property type="entry name" value="Isopropylmalate Dehydrogenase"/>
    <property type="match status" value="1"/>
</dbReference>
<dbReference type="UniPathway" id="UPA00085"/>
<evidence type="ECO:0000256" key="6">
    <source>
        <dbReference type="ARBA" id="ARBA00023209"/>
    </source>
</evidence>
<dbReference type="EMBL" id="JABXYR010000002">
    <property type="protein sequence ID" value="NWO23868.1"/>
    <property type="molecule type" value="Genomic_DNA"/>
</dbReference>
<dbReference type="EC" id="2.3.1.274" evidence="8 10"/>
<evidence type="ECO:0000256" key="3">
    <source>
        <dbReference type="ARBA" id="ARBA00022516"/>
    </source>
</evidence>
<dbReference type="SUPFAM" id="SSF53659">
    <property type="entry name" value="Isocitrate/Isopropylmalate dehydrogenase-like"/>
    <property type="match status" value="1"/>
</dbReference>
<dbReference type="GO" id="GO:0043811">
    <property type="term" value="F:phosphate:acyl-[acyl carrier protein] acyltransferase activity"/>
    <property type="evidence" value="ECO:0007669"/>
    <property type="project" value="UniProtKB-UniRule"/>
</dbReference>
<comment type="pathway">
    <text evidence="10">Lipid metabolism; phospholipid metabolism.</text>
</comment>
<evidence type="ECO:0000256" key="2">
    <source>
        <dbReference type="ARBA" id="ARBA00022490"/>
    </source>
</evidence>
<gene>
    <name evidence="10 11" type="primary">plsX</name>
    <name evidence="11" type="ORF">HW270_07285</name>
</gene>